<feature type="compositionally biased region" description="Polar residues" evidence="2">
    <location>
        <begin position="188"/>
        <end position="201"/>
    </location>
</feature>
<dbReference type="STRING" id="1194695.A0A5D3DFZ6"/>
<accession>A0A5D3DFZ6</accession>
<dbReference type="AlphaFoldDB" id="A0A5D3DFZ6"/>
<dbReference type="Proteomes" id="UP000321393">
    <property type="component" value="Unassembled WGS sequence"/>
</dbReference>
<evidence type="ECO:0000313" key="5">
    <source>
        <dbReference type="EMBL" id="TYK22621.1"/>
    </source>
</evidence>
<dbReference type="Proteomes" id="UP000321947">
    <property type="component" value="Unassembled WGS sequence"/>
</dbReference>
<dbReference type="OrthoDB" id="1747835at2759"/>
<evidence type="ECO:0000313" key="7">
    <source>
        <dbReference type="Proteomes" id="UP000321947"/>
    </source>
</evidence>
<keyword evidence="1" id="KW-0539">Nucleus</keyword>
<sequence length="201" mass="21955">MNFHLLSSARTRNDNQSKDNKEENSNSTGKKEEKIDKLKCAAVTALSAAAVKAKILANQEEDQIRQLAMILIEKQLHKLESKLAFFNEMDNVTMRVREQLDRSKQRLFQERAQIIAARLGLPASSSRGVAPTLPANRMATNFPNSAPRPPMGMTPQRPPTSGPPGMAPTNPNPQYATSSTTISGSSIRPANQDTLSSVGTK</sequence>
<reference evidence="6 7" key="1">
    <citation type="submission" date="2019-08" db="EMBL/GenBank/DDBJ databases">
        <title>Draft genome sequences of two oriental melons (Cucumis melo L. var makuwa).</title>
        <authorList>
            <person name="Kwon S.-Y."/>
        </authorList>
    </citation>
    <scope>NUCLEOTIDE SEQUENCE [LARGE SCALE GENOMIC DNA]</scope>
    <source>
        <strain evidence="7">cv. Chang Bougi</strain>
        <strain evidence="6">cv. SW 3</strain>
        <tissue evidence="5">Leaf</tissue>
    </source>
</reference>
<dbReference type="EMBL" id="SSTE01019582">
    <property type="protein sequence ID" value="KAA0036601.1"/>
    <property type="molecule type" value="Genomic_DNA"/>
</dbReference>
<comment type="caution">
    <text evidence="5">The sequence shown here is derived from an EMBL/GenBank/DDBJ whole genome shotgun (WGS) entry which is preliminary data.</text>
</comment>
<evidence type="ECO:0000256" key="2">
    <source>
        <dbReference type="SAM" id="MobiDB-lite"/>
    </source>
</evidence>
<dbReference type="PANTHER" id="PTHR12802">
    <property type="entry name" value="SWI/SNF COMPLEX-RELATED"/>
    <property type="match status" value="1"/>
</dbReference>
<evidence type="ECO:0000259" key="3">
    <source>
        <dbReference type="Pfam" id="PF16495"/>
    </source>
</evidence>
<feature type="compositionally biased region" description="Low complexity" evidence="2">
    <location>
        <begin position="177"/>
        <end position="187"/>
    </location>
</feature>
<evidence type="ECO:0000256" key="1">
    <source>
        <dbReference type="ARBA" id="ARBA00023242"/>
    </source>
</evidence>
<feature type="domain" description="SMARCC C-terminal" evidence="3">
    <location>
        <begin position="44"/>
        <end position="121"/>
    </location>
</feature>
<gene>
    <name evidence="5" type="ORF">E5676_scaffold195G00480</name>
    <name evidence="4" type="ORF">E6C27_scaffold191G001250</name>
</gene>
<feature type="compositionally biased region" description="Basic and acidic residues" evidence="2">
    <location>
        <begin position="11"/>
        <end position="34"/>
    </location>
</feature>
<dbReference type="Pfam" id="PF16495">
    <property type="entry name" value="SWIRM-assoc_1"/>
    <property type="match status" value="1"/>
</dbReference>
<protein>
    <submittedName>
        <fullName evidence="5">SWI/SNF complex subunit SWI3D</fullName>
    </submittedName>
</protein>
<feature type="compositionally biased region" description="Pro residues" evidence="2">
    <location>
        <begin position="146"/>
        <end position="166"/>
    </location>
</feature>
<proteinExistence type="predicted"/>
<evidence type="ECO:0000313" key="4">
    <source>
        <dbReference type="EMBL" id="KAA0036601.1"/>
    </source>
</evidence>
<dbReference type="EMBL" id="SSTD01004937">
    <property type="protein sequence ID" value="TYK22621.1"/>
    <property type="molecule type" value="Genomic_DNA"/>
</dbReference>
<evidence type="ECO:0000313" key="6">
    <source>
        <dbReference type="Proteomes" id="UP000321393"/>
    </source>
</evidence>
<feature type="region of interest" description="Disordered" evidence="2">
    <location>
        <begin position="125"/>
        <end position="201"/>
    </location>
</feature>
<organism evidence="5 7">
    <name type="scientific">Cucumis melo var. makuwa</name>
    <name type="common">Oriental melon</name>
    <dbReference type="NCBI Taxonomy" id="1194695"/>
    <lineage>
        <taxon>Eukaryota</taxon>
        <taxon>Viridiplantae</taxon>
        <taxon>Streptophyta</taxon>
        <taxon>Embryophyta</taxon>
        <taxon>Tracheophyta</taxon>
        <taxon>Spermatophyta</taxon>
        <taxon>Magnoliopsida</taxon>
        <taxon>eudicotyledons</taxon>
        <taxon>Gunneridae</taxon>
        <taxon>Pentapetalae</taxon>
        <taxon>rosids</taxon>
        <taxon>fabids</taxon>
        <taxon>Cucurbitales</taxon>
        <taxon>Cucurbitaceae</taxon>
        <taxon>Benincaseae</taxon>
        <taxon>Cucumis</taxon>
    </lineage>
</organism>
<dbReference type="InterPro" id="IPR032451">
    <property type="entry name" value="SMARCC_C"/>
</dbReference>
<name>A0A5D3DFZ6_CUCMM</name>
<dbReference type="PANTHER" id="PTHR12802:SF41">
    <property type="entry name" value="BRAHMA ASSOCIATED PROTEIN 155 KDA"/>
    <property type="match status" value="1"/>
</dbReference>
<feature type="region of interest" description="Disordered" evidence="2">
    <location>
        <begin position="1"/>
        <end position="34"/>
    </location>
</feature>